<evidence type="ECO:0000313" key="3">
    <source>
        <dbReference type="Proteomes" id="UP001351900"/>
    </source>
</evidence>
<name>A0ABU7V6J9_9MICO</name>
<keyword evidence="3" id="KW-1185">Reference proteome</keyword>
<dbReference type="EMBL" id="JAZHOV010000003">
    <property type="protein sequence ID" value="MEF2254651.1"/>
    <property type="molecule type" value="Genomic_DNA"/>
</dbReference>
<dbReference type="RefSeq" id="WP_331791154.1">
    <property type="nucleotide sequence ID" value="NZ_BAAAUO010000002.1"/>
</dbReference>
<organism evidence="2 3">
    <name type="scientific">Microbacterium schleiferi</name>
    <dbReference type="NCBI Taxonomy" id="69362"/>
    <lineage>
        <taxon>Bacteria</taxon>
        <taxon>Bacillati</taxon>
        <taxon>Actinomycetota</taxon>
        <taxon>Actinomycetes</taxon>
        <taxon>Micrococcales</taxon>
        <taxon>Microbacteriaceae</taxon>
        <taxon>Microbacterium</taxon>
    </lineage>
</organism>
<protein>
    <submittedName>
        <fullName evidence="2">NAD-dependent epimerase/dehydratase family protein</fullName>
    </submittedName>
</protein>
<reference evidence="2 3" key="1">
    <citation type="submission" date="2024-01" db="EMBL/GenBank/DDBJ databases">
        <title>the genome sequence of strain Microbacterium schleiferi NBRC 15075.</title>
        <authorList>
            <person name="Ding Y."/>
            <person name="Zhang G."/>
        </authorList>
    </citation>
    <scope>NUCLEOTIDE SEQUENCE [LARGE SCALE GENOMIC DNA]</scope>
    <source>
        <strain evidence="2 3">NBRC 15075</strain>
    </source>
</reference>
<gene>
    <name evidence="2" type="ORF">V2V91_05800</name>
</gene>
<comment type="caution">
    <text evidence="2">The sequence shown here is derived from an EMBL/GenBank/DDBJ whole genome shotgun (WGS) entry which is preliminary data.</text>
</comment>
<dbReference type="InterPro" id="IPR051783">
    <property type="entry name" value="NAD(P)-dependent_oxidoreduct"/>
</dbReference>
<feature type="domain" description="NAD-dependent epimerase/dehydratase" evidence="1">
    <location>
        <begin position="4"/>
        <end position="201"/>
    </location>
</feature>
<dbReference type="SUPFAM" id="SSF51735">
    <property type="entry name" value="NAD(P)-binding Rossmann-fold domains"/>
    <property type="match status" value="1"/>
</dbReference>
<evidence type="ECO:0000259" key="1">
    <source>
        <dbReference type="Pfam" id="PF01370"/>
    </source>
</evidence>
<proteinExistence type="predicted"/>
<dbReference type="Gene3D" id="3.40.50.720">
    <property type="entry name" value="NAD(P)-binding Rossmann-like Domain"/>
    <property type="match status" value="1"/>
</dbReference>
<accession>A0ABU7V6J9</accession>
<dbReference type="PANTHER" id="PTHR48079">
    <property type="entry name" value="PROTEIN YEEZ"/>
    <property type="match status" value="1"/>
</dbReference>
<dbReference type="Pfam" id="PF01370">
    <property type="entry name" value="Epimerase"/>
    <property type="match status" value="1"/>
</dbReference>
<sequence>MRRVLVLGGTGWLGRELVSAALALGADVTCVARSESGTAPEGAHFLAADRRRPDAYRELVGDWDEVIELSSEPDLVVPAVTELGSRAAHWTLVSTVSVYAADDEPGADESAALVEPVDLSRYADAKVAAEQVTSAALGDRLLIARPGLIVGPGDPSDRFGYWPARLDRGGPTIVPVMQNRFVQVIDVADLASWLAAAGSARLTGRINAVGPPLPMTDFFTAARAVTGFRGELIDVTDAVLEAHGIQYWAGPRSLPLWLPSRATGFAQRDRSAYLRAGGTARSMTDTLTRVLQDERARGLDRPRRAGLTADEETSLIRGLAG</sequence>
<evidence type="ECO:0000313" key="2">
    <source>
        <dbReference type="EMBL" id="MEF2254651.1"/>
    </source>
</evidence>
<dbReference type="PANTHER" id="PTHR48079:SF6">
    <property type="entry name" value="NAD(P)-BINDING DOMAIN-CONTAINING PROTEIN-RELATED"/>
    <property type="match status" value="1"/>
</dbReference>
<dbReference type="InterPro" id="IPR001509">
    <property type="entry name" value="Epimerase_deHydtase"/>
</dbReference>
<dbReference type="Proteomes" id="UP001351900">
    <property type="component" value="Unassembled WGS sequence"/>
</dbReference>
<dbReference type="InterPro" id="IPR036291">
    <property type="entry name" value="NAD(P)-bd_dom_sf"/>
</dbReference>